<dbReference type="SUPFAM" id="SSF46689">
    <property type="entry name" value="Homeodomain-like"/>
    <property type="match status" value="1"/>
</dbReference>
<dbReference type="InterPro" id="IPR052488">
    <property type="entry name" value="DMBX_homeobox"/>
</dbReference>
<evidence type="ECO:0000256" key="7">
    <source>
        <dbReference type="SAM" id="MobiDB-lite"/>
    </source>
</evidence>
<dbReference type="Proteomes" id="UP001239994">
    <property type="component" value="Unassembled WGS sequence"/>
</dbReference>
<dbReference type="InterPro" id="IPR001356">
    <property type="entry name" value="HD"/>
</dbReference>
<dbReference type="InterPro" id="IPR017970">
    <property type="entry name" value="Homeobox_CS"/>
</dbReference>
<keyword evidence="10" id="KW-1185">Reference proteome</keyword>
<evidence type="ECO:0000256" key="5">
    <source>
        <dbReference type="PROSITE-ProRule" id="PRU00108"/>
    </source>
</evidence>
<sequence length="274" mass="30962">QNTMNTLYFCGPSRANGVYSTPRGNSLFYDFHHQMAEHYRIYTAGRAQPVQTFTVAERLAELLLEARYGNQHKQRRSRTAFSVSQLHALEEAFQQTQYPDVSTRERLAVCINLPEARVQVWFKNRRAKFRKGQRFTPFSKGLARGDARDCKQAKEDLTDEDKSFSSQTQLSPVRKFLTSSTRDIDARPTSASPESPARFQTRSTLHSPTVLAPFIFGGQQHHPLPRALGLLPFPPAFFPVMHPHSNAVLAAKCGNLRPQSACPIKVLLPSHLDL</sequence>
<dbReference type="CDD" id="cd00086">
    <property type="entry name" value="homeodomain"/>
    <property type="match status" value="1"/>
</dbReference>
<evidence type="ECO:0000256" key="2">
    <source>
        <dbReference type="ARBA" id="ARBA00023125"/>
    </source>
</evidence>
<dbReference type="PANTHER" id="PTHR46639:SF4">
    <property type="entry name" value="DIENCEPHALON_MESENCEPHALON HOMEOBOX PROTEIN 1-B-LIKE"/>
    <property type="match status" value="1"/>
</dbReference>
<dbReference type="GO" id="GO:0000981">
    <property type="term" value="F:DNA-binding transcription factor activity, RNA polymerase II-specific"/>
    <property type="evidence" value="ECO:0007669"/>
    <property type="project" value="InterPro"/>
</dbReference>
<reference evidence="9" key="1">
    <citation type="submission" date="2023-03" db="EMBL/GenBank/DDBJ databases">
        <title>Electrophorus voltai genome.</title>
        <authorList>
            <person name="Bian C."/>
        </authorList>
    </citation>
    <scope>NUCLEOTIDE SEQUENCE</scope>
    <source>
        <strain evidence="9">CB-2022</strain>
        <tissue evidence="9">Muscle</tissue>
    </source>
</reference>
<dbReference type="PANTHER" id="PTHR46639">
    <property type="entry name" value="DIENCEPHALON/MESENCEPHALON HOMEOBOX PROTEIN 1"/>
    <property type="match status" value="1"/>
</dbReference>
<feature type="compositionally biased region" description="Basic and acidic residues" evidence="7">
    <location>
        <begin position="143"/>
        <end position="163"/>
    </location>
</feature>
<comment type="similarity">
    <text evidence="1">Belongs to the paired homeobox family.</text>
</comment>
<feature type="DNA-binding region" description="Homeobox" evidence="5">
    <location>
        <begin position="74"/>
        <end position="133"/>
    </location>
</feature>
<dbReference type="FunFam" id="1.10.10.60:FF:000551">
    <property type="entry name" value="Predicted protein"/>
    <property type="match status" value="1"/>
</dbReference>
<gene>
    <name evidence="9" type="ORF">P4O66_022637</name>
</gene>
<dbReference type="SMART" id="SM00389">
    <property type="entry name" value="HOX"/>
    <property type="match status" value="1"/>
</dbReference>
<feature type="compositionally biased region" description="Polar residues" evidence="7">
    <location>
        <begin position="189"/>
        <end position="203"/>
    </location>
</feature>
<dbReference type="GO" id="GO:0005634">
    <property type="term" value="C:nucleus"/>
    <property type="evidence" value="ECO:0007669"/>
    <property type="project" value="UniProtKB-SubCell"/>
</dbReference>
<dbReference type="Pfam" id="PF00046">
    <property type="entry name" value="Homeodomain"/>
    <property type="match status" value="1"/>
</dbReference>
<feature type="compositionally biased region" description="Polar residues" evidence="7">
    <location>
        <begin position="164"/>
        <end position="181"/>
    </location>
</feature>
<evidence type="ECO:0000313" key="9">
    <source>
        <dbReference type="EMBL" id="KAK1801035.1"/>
    </source>
</evidence>
<keyword evidence="2 5" id="KW-0238">DNA-binding</keyword>
<evidence type="ECO:0000256" key="1">
    <source>
        <dbReference type="ARBA" id="ARBA00005733"/>
    </source>
</evidence>
<feature type="non-terminal residue" evidence="9">
    <location>
        <position position="1"/>
    </location>
</feature>
<comment type="caution">
    <text evidence="9">The sequence shown here is derived from an EMBL/GenBank/DDBJ whole genome shotgun (WGS) entry which is preliminary data.</text>
</comment>
<protein>
    <recommendedName>
        <fullName evidence="8">Homeobox domain-containing protein</fullName>
    </recommendedName>
</protein>
<comment type="subcellular location">
    <subcellularLocation>
        <location evidence="5 6">Nucleus</location>
    </subcellularLocation>
</comment>
<evidence type="ECO:0000256" key="3">
    <source>
        <dbReference type="ARBA" id="ARBA00023155"/>
    </source>
</evidence>
<evidence type="ECO:0000256" key="4">
    <source>
        <dbReference type="ARBA" id="ARBA00023242"/>
    </source>
</evidence>
<accession>A0AAD8ZP91</accession>
<dbReference type="PROSITE" id="PS50071">
    <property type="entry name" value="HOMEOBOX_2"/>
    <property type="match status" value="1"/>
</dbReference>
<feature type="region of interest" description="Disordered" evidence="7">
    <location>
        <begin position="140"/>
        <end position="203"/>
    </location>
</feature>
<dbReference type="AlphaFoldDB" id="A0AAD8ZP91"/>
<dbReference type="Gene3D" id="1.10.10.60">
    <property type="entry name" value="Homeodomain-like"/>
    <property type="match status" value="1"/>
</dbReference>
<dbReference type="EMBL" id="JAROKS010000009">
    <property type="protein sequence ID" value="KAK1801035.1"/>
    <property type="molecule type" value="Genomic_DNA"/>
</dbReference>
<dbReference type="PROSITE" id="PS00027">
    <property type="entry name" value="HOMEOBOX_1"/>
    <property type="match status" value="1"/>
</dbReference>
<dbReference type="InterPro" id="IPR009057">
    <property type="entry name" value="Homeodomain-like_sf"/>
</dbReference>
<evidence type="ECO:0000313" key="10">
    <source>
        <dbReference type="Proteomes" id="UP001239994"/>
    </source>
</evidence>
<evidence type="ECO:0000256" key="6">
    <source>
        <dbReference type="RuleBase" id="RU000682"/>
    </source>
</evidence>
<name>A0AAD8ZP91_9TELE</name>
<dbReference type="GO" id="GO:0000977">
    <property type="term" value="F:RNA polymerase II transcription regulatory region sequence-specific DNA binding"/>
    <property type="evidence" value="ECO:0007669"/>
    <property type="project" value="TreeGrafter"/>
</dbReference>
<feature type="domain" description="Homeobox" evidence="8">
    <location>
        <begin position="72"/>
        <end position="132"/>
    </location>
</feature>
<keyword evidence="3 5" id="KW-0371">Homeobox</keyword>
<keyword evidence="4 5" id="KW-0539">Nucleus</keyword>
<evidence type="ECO:0000259" key="8">
    <source>
        <dbReference type="PROSITE" id="PS50071"/>
    </source>
</evidence>
<organism evidence="9 10">
    <name type="scientific">Electrophorus voltai</name>
    <dbReference type="NCBI Taxonomy" id="2609070"/>
    <lineage>
        <taxon>Eukaryota</taxon>
        <taxon>Metazoa</taxon>
        <taxon>Chordata</taxon>
        <taxon>Craniata</taxon>
        <taxon>Vertebrata</taxon>
        <taxon>Euteleostomi</taxon>
        <taxon>Actinopterygii</taxon>
        <taxon>Neopterygii</taxon>
        <taxon>Teleostei</taxon>
        <taxon>Ostariophysi</taxon>
        <taxon>Gymnotiformes</taxon>
        <taxon>Gymnotoidei</taxon>
        <taxon>Gymnotidae</taxon>
        <taxon>Electrophorus</taxon>
    </lineage>
</organism>
<proteinExistence type="inferred from homology"/>